<feature type="compositionally biased region" description="Polar residues" evidence="1">
    <location>
        <begin position="50"/>
        <end position="82"/>
    </location>
</feature>
<name>A0A9Q0NAN0_9DIPT</name>
<reference evidence="2" key="1">
    <citation type="submission" date="2022-07" db="EMBL/GenBank/DDBJ databases">
        <authorList>
            <person name="Trinca V."/>
            <person name="Uliana J.V.C."/>
            <person name="Torres T.T."/>
            <person name="Ward R.J."/>
            <person name="Monesi N."/>
        </authorList>
    </citation>
    <scope>NUCLEOTIDE SEQUENCE</scope>
    <source>
        <strain evidence="2">HSMRA1968</strain>
        <tissue evidence="2">Whole embryos</tissue>
    </source>
</reference>
<evidence type="ECO:0000313" key="2">
    <source>
        <dbReference type="EMBL" id="KAJ6646452.1"/>
    </source>
</evidence>
<dbReference type="OrthoDB" id="7783224at2759"/>
<evidence type="ECO:0000256" key="1">
    <source>
        <dbReference type="SAM" id="MobiDB-lite"/>
    </source>
</evidence>
<sequence>MRHLKGNSQKSNPVRRTIGTRNSKEVAVQNDRNNIGQRIGSRIMPRTRRSAAQQNVPTTGATSKTSPSRNGIPQIQNGTGTARSGGEMESLLKKRNEVIPCMTGLDRVVNWKSSTEYAVVGYYKNDLVFSPLKQSIQRSSIQERISYDKVSSTSFSHHTSSVSDFKVPSTIQRNDNVELIDLTDDASESNTSSITTTQEELYSYLGVVTKSQTNKVEAEPENKTVKRSSLRVKVKQIALRNQEIYNQLENNRKLEAAKNNTQSLVRYNGHTAEKSSVQVRQDPRLSSKQQQITQSTYKSTTLVNNTTKPQPSSSNLHMVERNRATQQMSKSSYHLVPYSFKSSTRIQNTTNKCTVLERFVYKQKQEVDPVPIQVNADKYKTSILTSSTSNTTTVNRMTNGMAQSSIRPNKYYTNINTNELSATRKPDMDIRPQITPGIKRKAMEQWIELNSSRRTNMNHLPPNTSTSSFTSFHHQNMTTTTNISTHKKIEKVETVHTQFVRNVAPSNAFTPHSRANGSPQRKIPIDTSPSHAQSRAMKIVTVNVSPPKKQTQQNHTARNLPSSSSNATRCATIQSPPSNNVRPSTALSLQSSPQKNIGNNRISRRRLSPKYSNEMKKVIANETHSLRNVTVNVSPRKIQNVAKTVFPPGKVYSPQNSNRADTSAVHMSSPTKAGSHVNSSPKLPNSGASVSSSLSPVMKNVAVGNVSSLQTSSQQYISANGKNVTIEVTLQRNFNSKHASTIQTIQNTATNKLLSPIKNSQQNIDNENVASGGNDENVDFKKLPLVQVLRPVHHIVTSSTSSHENDSHKVENATSSVPILKDEPSDDSYNSTNMQQLIPCHSVKNALPTSSMVTENASAFDVQSESDATPSKDLNENVSKDNKPEILIDLSEPITNVQTSKRDSKTNSLEDVKPCLAITPIVCEDSSNEMKPFEVEENVNANFLQKQHGNFLAVLSFVEHFVVIQEMQISVWTLPSELFNIFGVAQRYVCIGKIERYNCDIEIDTPYQHRLVDVGNKTYYVELRAKKLAGTYTRESLMSIYLTLYSLSGQQEMTLRHIELDRVHGSITSVHYTVIPKSTSFVMCWSEVVTNVRKYNLNANMLNLESVLGFPGCRESLKKLQFFENDTIIAFGYSTITMWDSQSGDITCKIDTNTPIGDNLHFFFLNENTERALFLVQSCPDPLGNSQLIKLLAINVNRNYSWKIICTHKMPSTGSRINSMATISSHLVATYENGQSFLLNLYNPRQFVVHASEVKGTKYFVAKDKVIAVDYNQLIAKTFVDHFFG</sequence>
<feature type="region of interest" description="Disordered" evidence="1">
    <location>
        <begin position="860"/>
        <end position="879"/>
    </location>
</feature>
<accession>A0A9Q0NAN0</accession>
<dbReference type="Proteomes" id="UP001151699">
    <property type="component" value="Chromosome A"/>
</dbReference>
<organism evidence="2 3">
    <name type="scientific">Pseudolycoriella hygida</name>
    <dbReference type="NCBI Taxonomy" id="35572"/>
    <lineage>
        <taxon>Eukaryota</taxon>
        <taxon>Metazoa</taxon>
        <taxon>Ecdysozoa</taxon>
        <taxon>Arthropoda</taxon>
        <taxon>Hexapoda</taxon>
        <taxon>Insecta</taxon>
        <taxon>Pterygota</taxon>
        <taxon>Neoptera</taxon>
        <taxon>Endopterygota</taxon>
        <taxon>Diptera</taxon>
        <taxon>Nematocera</taxon>
        <taxon>Sciaroidea</taxon>
        <taxon>Sciaridae</taxon>
        <taxon>Pseudolycoriella</taxon>
    </lineage>
</organism>
<evidence type="ECO:0000313" key="3">
    <source>
        <dbReference type="Proteomes" id="UP001151699"/>
    </source>
</evidence>
<feature type="compositionally biased region" description="Polar residues" evidence="1">
    <location>
        <begin position="542"/>
        <end position="601"/>
    </location>
</feature>
<feature type="region of interest" description="Disordered" evidence="1">
    <location>
        <begin position="505"/>
        <end position="607"/>
    </location>
</feature>
<feature type="region of interest" description="Disordered" evidence="1">
    <location>
        <begin position="797"/>
        <end position="833"/>
    </location>
</feature>
<feature type="compositionally biased region" description="Polar residues" evidence="1">
    <location>
        <begin position="505"/>
        <end position="519"/>
    </location>
</feature>
<feature type="region of interest" description="Disordered" evidence="1">
    <location>
        <begin position="271"/>
        <end position="316"/>
    </location>
</feature>
<feature type="region of interest" description="Disordered" evidence="1">
    <location>
        <begin position="649"/>
        <end position="693"/>
    </location>
</feature>
<gene>
    <name evidence="2" type="ORF">Bhyg_01663</name>
</gene>
<feature type="compositionally biased region" description="Polar residues" evidence="1">
    <location>
        <begin position="860"/>
        <end position="869"/>
    </location>
</feature>
<feature type="compositionally biased region" description="Polar residues" evidence="1">
    <location>
        <begin position="653"/>
        <end position="683"/>
    </location>
</feature>
<protein>
    <submittedName>
        <fullName evidence="2">Uncharacterized protein</fullName>
    </submittedName>
</protein>
<proteinExistence type="predicted"/>
<feature type="compositionally biased region" description="Polar residues" evidence="1">
    <location>
        <begin position="274"/>
        <end position="316"/>
    </location>
</feature>
<feature type="region of interest" description="Disordered" evidence="1">
    <location>
        <begin position="1"/>
        <end position="88"/>
    </location>
</feature>
<comment type="caution">
    <text evidence="2">The sequence shown here is derived from an EMBL/GenBank/DDBJ whole genome shotgun (WGS) entry which is preliminary data.</text>
</comment>
<keyword evidence="3" id="KW-1185">Reference proteome</keyword>
<dbReference type="EMBL" id="WJQU01000001">
    <property type="protein sequence ID" value="KAJ6646452.1"/>
    <property type="molecule type" value="Genomic_DNA"/>
</dbReference>
<feature type="compositionally biased region" description="Polar residues" evidence="1">
    <location>
        <begin position="1"/>
        <end position="14"/>
    </location>
</feature>